<evidence type="ECO:0000256" key="1">
    <source>
        <dbReference type="SAM" id="MobiDB-lite"/>
    </source>
</evidence>
<feature type="region of interest" description="Disordered" evidence="1">
    <location>
        <begin position="123"/>
        <end position="147"/>
    </location>
</feature>
<evidence type="ECO:0000313" key="2">
    <source>
        <dbReference type="EMBL" id="KAE9019603.1"/>
    </source>
</evidence>
<dbReference type="Proteomes" id="UP000435112">
    <property type="component" value="Unassembled WGS sequence"/>
</dbReference>
<comment type="caution">
    <text evidence="2">The sequence shown here is derived from an EMBL/GenBank/DDBJ whole genome shotgun (WGS) entry which is preliminary data.</text>
</comment>
<dbReference type="EMBL" id="QXFU01000816">
    <property type="protein sequence ID" value="KAE9019603.1"/>
    <property type="molecule type" value="Genomic_DNA"/>
</dbReference>
<name>A0A6A3LUQ8_9STRA</name>
<reference evidence="2 3" key="1">
    <citation type="submission" date="2018-09" db="EMBL/GenBank/DDBJ databases">
        <title>Genomic investigation of the strawberry pathogen Phytophthora fragariae indicates pathogenicity is determined by transcriptional variation in three key races.</title>
        <authorList>
            <person name="Adams T.M."/>
            <person name="Armitage A.D."/>
            <person name="Sobczyk M.K."/>
            <person name="Bates H.J."/>
            <person name="Dunwell J.M."/>
            <person name="Nellist C.F."/>
            <person name="Harrison R.J."/>
        </authorList>
    </citation>
    <scope>NUCLEOTIDE SEQUENCE [LARGE SCALE GENOMIC DNA]</scope>
    <source>
        <strain evidence="2 3">SCRP324</strain>
    </source>
</reference>
<dbReference type="OrthoDB" id="125695at2759"/>
<sequence>MTHAQKLRQKLKRWNTRLRSNPAVSSLMDGVTVTWEGNVTGSASAVPPTSVSFAVPPPSSHPNSMRLEHRISGGEHDSKKHDQHGVLFSCRRHAFGHTASSETTVRDPTIPHDFLDELVKALSSEGADDEEVTEEELRELDDGDIAD</sequence>
<organism evidence="2 3">
    <name type="scientific">Phytophthora rubi</name>
    <dbReference type="NCBI Taxonomy" id="129364"/>
    <lineage>
        <taxon>Eukaryota</taxon>
        <taxon>Sar</taxon>
        <taxon>Stramenopiles</taxon>
        <taxon>Oomycota</taxon>
        <taxon>Peronosporomycetes</taxon>
        <taxon>Peronosporales</taxon>
        <taxon>Peronosporaceae</taxon>
        <taxon>Phytophthora</taxon>
    </lineage>
</organism>
<gene>
    <name evidence="2" type="ORF">PR002_g12758</name>
</gene>
<protein>
    <submittedName>
        <fullName evidence="2">Uncharacterized protein</fullName>
    </submittedName>
</protein>
<accession>A0A6A3LUQ8</accession>
<evidence type="ECO:0000313" key="3">
    <source>
        <dbReference type="Proteomes" id="UP000435112"/>
    </source>
</evidence>
<feature type="compositionally biased region" description="Acidic residues" evidence="1">
    <location>
        <begin position="126"/>
        <end position="147"/>
    </location>
</feature>
<proteinExistence type="predicted"/>
<dbReference type="AlphaFoldDB" id="A0A6A3LUQ8"/>